<protein>
    <submittedName>
        <fullName evidence="4">WD-40 repeat protein</fullName>
    </submittedName>
</protein>
<dbReference type="GO" id="GO:1990234">
    <property type="term" value="C:transferase complex"/>
    <property type="evidence" value="ECO:0007669"/>
    <property type="project" value="UniProtKB-ARBA"/>
</dbReference>
<reference evidence="4 5" key="1">
    <citation type="journal article" date="2013" name="Curr. Biol.">
        <title>The Genome of the Foraminiferan Reticulomyxa filosa.</title>
        <authorList>
            <person name="Glockner G."/>
            <person name="Hulsmann N."/>
            <person name="Schleicher M."/>
            <person name="Noegel A.A."/>
            <person name="Eichinger L."/>
            <person name="Gallinger C."/>
            <person name="Pawlowski J."/>
            <person name="Sierra R."/>
            <person name="Euteneuer U."/>
            <person name="Pillet L."/>
            <person name="Moustafa A."/>
            <person name="Platzer M."/>
            <person name="Groth M."/>
            <person name="Szafranski K."/>
            <person name="Schliwa M."/>
        </authorList>
    </citation>
    <scope>NUCLEOTIDE SEQUENCE [LARGE SCALE GENOMIC DNA]</scope>
</reference>
<gene>
    <name evidence="4" type="ORF">RFI_38833</name>
</gene>
<dbReference type="SMART" id="SM00320">
    <property type="entry name" value="WD40"/>
    <property type="match status" value="2"/>
</dbReference>
<comment type="caution">
    <text evidence="4">The sequence shown here is derived from an EMBL/GenBank/DDBJ whole genome shotgun (WGS) entry which is preliminary data.</text>
</comment>
<proteinExistence type="predicted"/>
<evidence type="ECO:0000256" key="2">
    <source>
        <dbReference type="ARBA" id="ARBA00022737"/>
    </source>
</evidence>
<dbReference type="PANTHER" id="PTHR22847:SF637">
    <property type="entry name" value="WD REPEAT DOMAIN 5B"/>
    <property type="match status" value="1"/>
</dbReference>
<evidence type="ECO:0000313" key="5">
    <source>
        <dbReference type="Proteomes" id="UP000023152"/>
    </source>
</evidence>
<feature type="repeat" description="WD" evidence="3">
    <location>
        <begin position="51"/>
        <end position="98"/>
    </location>
</feature>
<dbReference type="InterPro" id="IPR015943">
    <property type="entry name" value="WD40/YVTN_repeat-like_dom_sf"/>
</dbReference>
<keyword evidence="5" id="KW-1185">Reference proteome</keyword>
<dbReference type="EMBL" id="ASPP01046120">
    <property type="protein sequence ID" value="ETN98659.1"/>
    <property type="molecule type" value="Genomic_DNA"/>
</dbReference>
<dbReference type="OrthoDB" id="371245at2759"/>
<dbReference type="InterPro" id="IPR001680">
    <property type="entry name" value="WD40_rpt"/>
</dbReference>
<dbReference type="Proteomes" id="UP000023152">
    <property type="component" value="Unassembled WGS sequence"/>
</dbReference>
<dbReference type="PROSITE" id="PS50082">
    <property type="entry name" value="WD_REPEATS_2"/>
    <property type="match status" value="2"/>
</dbReference>
<evidence type="ECO:0000256" key="3">
    <source>
        <dbReference type="PROSITE-ProRule" id="PRU00221"/>
    </source>
</evidence>
<dbReference type="Pfam" id="PF00400">
    <property type="entry name" value="WD40"/>
    <property type="match status" value="2"/>
</dbReference>
<evidence type="ECO:0000256" key="1">
    <source>
        <dbReference type="ARBA" id="ARBA00022574"/>
    </source>
</evidence>
<name>X6LD18_RETFI</name>
<feature type="repeat" description="WD" evidence="3">
    <location>
        <begin position="10"/>
        <end position="53"/>
    </location>
</feature>
<keyword evidence="2" id="KW-0677">Repeat</keyword>
<keyword evidence="1 3" id="KW-0853">WD repeat</keyword>
<accession>X6LD18</accession>
<dbReference type="InterPro" id="IPR036322">
    <property type="entry name" value="WD40_repeat_dom_sf"/>
</dbReference>
<dbReference type="Gene3D" id="2.130.10.10">
    <property type="entry name" value="YVTN repeat-like/Quinoprotein amine dehydrogenase"/>
    <property type="match status" value="1"/>
</dbReference>
<dbReference type="SUPFAM" id="SSF50978">
    <property type="entry name" value="WD40 repeat-like"/>
    <property type="match status" value="1"/>
</dbReference>
<organism evidence="4 5">
    <name type="scientific">Reticulomyxa filosa</name>
    <dbReference type="NCBI Taxonomy" id="46433"/>
    <lineage>
        <taxon>Eukaryota</taxon>
        <taxon>Sar</taxon>
        <taxon>Rhizaria</taxon>
        <taxon>Retaria</taxon>
        <taxon>Foraminifera</taxon>
        <taxon>Monothalamids</taxon>
        <taxon>Reticulomyxidae</taxon>
        <taxon>Reticulomyxa</taxon>
    </lineage>
</organism>
<dbReference type="AlphaFoldDB" id="X6LD18"/>
<sequence>MSSFKLNHTFTGYTSVVWSIDYSTFDDCQFICSGSNNEKVRVWDVRNNKQIHEHSLSAYCVKFSSYHYHNHCQNVICSSSGDKTIRFWDFKHNKQLQIFNGHIKCSWN</sequence>
<evidence type="ECO:0000313" key="4">
    <source>
        <dbReference type="EMBL" id="ETN98659.1"/>
    </source>
</evidence>
<dbReference type="InterPro" id="IPR019775">
    <property type="entry name" value="WD40_repeat_CS"/>
</dbReference>
<dbReference type="PROSITE" id="PS00678">
    <property type="entry name" value="WD_REPEATS_1"/>
    <property type="match status" value="2"/>
</dbReference>
<dbReference type="PANTHER" id="PTHR22847">
    <property type="entry name" value="WD40 REPEAT PROTEIN"/>
    <property type="match status" value="1"/>
</dbReference>